<dbReference type="OrthoDB" id="4164574at2"/>
<gene>
    <name evidence="1" type="ORF">AN216_04270</name>
</gene>
<accession>A0A1E7KMR1</accession>
<protein>
    <submittedName>
        <fullName evidence="1">Uncharacterized protein</fullName>
    </submittedName>
</protein>
<dbReference type="EMBL" id="LJGU01000104">
    <property type="protein sequence ID" value="OEV05193.1"/>
    <property type="molecule type" value="Genomic_DNA"/>
</dbReference>
<dbReference type="RefSeq" id="WP_070195228.1">
    <property type="nucleotide sequence ID" value="NZ_LJGU01000104.1"/>
</dbReference>
<sequence>MGFDTSYHAVDVELVQRRLLPYLAGHGHDDDLRDLVGRAVETRKTRFWAKQWALGAKQADCGLDPFLHVWGRPFFVIADNAEQVAEDVRRYMATPADAVRPLAEEMLARVDRSLPGTVEPADGGVLPDDESLGKGLDSRIRAVRECAGAVRDGRATVRLGSAEHDTAQLLAREVPFTVLDFASALTPGWMSRGHSWPTRLYADAGVEPLGFTGPAPLYAALREDFPDLDWFDWPTVVENHMVGGFVPASDVSAARRQLRDRSVELTGAADDRKAEDIARDLRKIDEAYALAETLDFGFCEATEIYSAMAGEMN</sequence>
<organism evidence="1 2">
    <name type="scientific">Streptomyces oceani</name>
    <dbReference type="NCBI Taxonomy" id="1075402"/>
    <lineage>
        <taxon>Bacteria</taxon>
        <taxon>Bacillati</taxon>
        <taxon>Actinomycetota</taxon>
        <taxon>Actinomycetes</taxon>
        <taxon>Kitasatosporales</taxon>
        <taxon>Streptomycetaceae</taxon>
        <taxon>Streptomyces</taxon>
    </lineage>
</organism>
<dbReference type="Proteomes" id="UP000176101">
    <property type="component" value="Unassembled WGS sequence"/>
</dbReference>
<dbReference type="AlphaFoldDB" id="A0A1E7KMR1"/>
<comment type="caution">
    <text evidence="1">The sequence shown here is derived from an EMBL/GenBank/DDBJ whole genome shotgun (WGS) entry which is preliminary data.</text>
</comment>
<keyword evidence="2" id="KW-1185">Reference proteome</keyword>
<reference evidence="1 2" key="1">
    <citation type="journal article" date="2016" name="Front. Microbiol.">
        <title>Comparative Genomics Analysis of Streptomyces Species Reveals Their Adaptation to the Marine Environment and Their Diversity at the Genomic Level.</title>
        <authorList>
            <person name="Tian X."/>
            <person name="Zhang Z."/>
            <person name="Yang T."/>
            <person name="Chen M."/>
            <person name="Li J."/>
            <person name="Chen F."/>
            <person name="Yang J."/>
            <person name="Li W."/>
            <person name="Zhang B."/>
            <person name="Zhang Z."/>
            <person name="Wu J."/>
            <person name="Zhang C."/>
            <person name="Long L."/>
            <person name="Xiao J."/>
        </authorList>
    </citation>
    <scope>NUCLEOTIDE SEQUENCE [LARGE SCALE GENOMIC DNA]</scope>
    <source>
        <strain evidence="1 2">SCSIO 02100</strain>
    </source>
</reference>
<name>A0A1E7KMR1_9ACTN</name>
<proteinExistence type="predicted"/>
<evidence type="ECO:0000313" key="1">
    <source>
        <dbReference type="EMBL" id="OEV05193.1"/>
    </source>
</evidence>
<evidence type="ECO:0000313" key="2">
    <source>
        <dbReference type="Proteomes" id="UP000176101"/>
    </source>
</evidence>